<feature type="transmembrane region" description="Helical" evidence="8">
    <location>
        <begin position="214"/>
        <end position="236"/>
    </location>
</feature>
<dbReference type="Pfam" id="PF00664">
    <property type="entry name" value="ABC_membrane"/>
    <property type="match status" value="2"/>
</dbReference>
<keyword evidence="4" id="KW-0547">Nucleotide-binding</keyword>
<evidence type="ECO:0000256" key="3">
    <source>
        <dbReference type="ARBA" id="ARBA00022692"/>
    </source>
</evidence>
<evidence type="ECO:0000256" key="4">
    <source>
        <dbReference type="ARBA" id="ARBA00022741"/>
    </source>
</evidence>
<dbReference type="CDD" id="cd03244">
    <property type="entry name" value="ABCC_MRP_domain2"/>
    <property type="match status" value="1"/>
</dbReference>
<comment type="subcellular location">
    <subcellularLocation>
        <location evidence="1">Membrane</location>
    </subcellularLocation>
</comment>
<dbReference type="PROSITE" id="PS00211">
    <property type="entry name" value="ABC_TRANSPORTER_1"/>
    <property type="match status" value="2"/>
</dbReference>
<dbReference type="PANTHER" id="PTHR24223">
    <property type="entry name" value="ATP-BINDING CASSETTE SUB-FAMILY C"/>
    <property type="match status" value="1"/>
</dbReference>
<feature type="transmembrane region" description="Helical" evidence="8">
    <location>
        <begin position="264"/>
        <end position="285"/>
    </location>
</feature>
<feature type="domain" description="ABC transmembrane type-1" evidence="11">
    <location>
        <begin position="364"/>
        <end position="518"/>
    </location>
</feature>
<feature type="transmembrane region" description="Helical" evidence="8">
    <location>
        <begin position="479"/>
        <end position="502"/>
    </location>
</feature>
<feature type="signal peptide" evidence="9">
    <location>
        <begin position="1"/>
        <end position="21"/>
    </location>
</feature>
<evidence type="ECO:0000256" key="8">
    <source>
        <dbReference type="SAM" id="Phobius"/>
    </source>
</evidence>
<dbReference type="InterPro" id="IPR003439">
    <property type="entry name" value="ABC_transporter-like_ATP-bd"/>
</dbReference>
<evidence type="ECO:0000259" key="11">
    <source>
        <dbReference type="PROSITE" id="PS50929"/>
    </source>
</evidence>
<dbReference type="PROSITE" id="PS50893">
    <property type="entry name" value="ABC_TRANSPORTER_2"/>
    <property type="match status" value="2"/>
</dbReference>
<dbReference type="EMBL" id="CAXAMN010002370">
    <property type="protein sequence ID" value="CAK8999375.1"/>
    <property type="molecule type" value="Genomic_DNA"/>
</dbReference>
<feature type="transmembrane region" description="Helical" evidence="8">
    <location>
        <begin position="879"/>
        <end position="901"/>
    </location>
</feature>
<evidence type="ECO:0000259" key="10">
    <source>
        <dbReference type="PROSITE" id="PS50893"/>
    </source>
</evidence>
<feature type="transmembrane region" description="Helical" evidence="8">
    <location>
        <begin position="843"/>
        <end position="867"/>
    </location>
</feature>
<feature type="transmembrane region" description="Helical" evidence="8">
    <location>
        <begin position="376"/>
        <end position="399"/>
    </location>
</feature>
<evidence type="ECO:0000256" key="2">
    <source>
        <dbReference type="ARBA" id="ARBA00022448"/>
    </source>
</evidence>
<feature type="transmembrane region" description="Helical" evidence="8">
    <location>
        <begin position="944"/>
        <end position="967"/>
    </location>
</feature>
<feature type="chain" id="PRO_5045789281" evidence="9">
    <location>
        <begin position="22"/>
        <end position="1509"/>
    </location>
</feature>
<evidence type="ECO:0000313" key="13">
    <source>
        <dbReference type="Proteomes" id="UP001642484"/>
    </source>
</evidence>
<dbReference type="Proteomes" id="UP001642484">
    <property type="component" value="Unassembled WGS sequence"/>
</dbReference>
<dbReference type="InterPro" id="IPR036640">
    <property type="entry name" value="ABC1_TM_sf"/>
</dbReference>
<evidence type="ECO:0000256" key="6">
    <source>
        <dbReference type="ARBA" id="ARBA00022989"/>
    </source>
</evidence>
<evidence type="ECO:0000256" key="1">
    <source>
        <dbReference type="ARBA" id="ARBA00004370"/>
    </source>
</evidence>
<dbReference type="InterPro" id="IPR017871">
    <property type="entry name" value="ABC_transporter-like_CS"/>
</dbReference>
<keyword evidence="2" id="KW-0813">Transport</keyword>
<dbReference type="PROSITE" id="PS50929">
    <property type="entry name" value="ABC_TM1F"/>
    <property type="match status" value="2"/>
</dbReference>
<feature type="transmembrane region" description="Helical" evidence="8">
    <location>
        <begin position="973"/>
        <end position="995"/>
    </location>
</feature>
<comment type="caution">
    <text evidence="12">The sequence shown here is derived from an EMBL/GenBank/DDBJ whole genome shotgun (WGS) entry which is preliminary data.</text>
</comment>
<feature type="domain" description="ABC transporter" evidence="10">
    <location>
        <begin position="1269"/>
        <end position="1503"/>
    </location>
</feature>
<evidence type="ECO:0000256" key="9">
    <source>
        <dbReference type="SAM" id="SignalP"/>
    </source>
</evidence>
<protein>
    <submittedName>
        <fullName evidence="12">Uncharacterized protein</fullName>
    </submittedName>
</protein>
<dbReference type="Gene3D" id="1.20.1560.10">
    <property type="entry name" value="ABC transporter type 1, transmembrane domain"/>
    <property type="match status" value="2"/>
</dbReference>
<dbReference type="Gene3D" id="3.40.50.300">
    <property type="entry name" value="P-loop containing nucleotide triphosphate hydrolases"/>
    <property type="match status" value="2"/>
</dbReference>
<evidence type="ECO:0000256" key="5">
    <source>
        <dbReference type="ARBA" id="ARBA00022840"/>
    </source>
</evidence>
<dbReference type="InterPro" id="IPR003593">
    <property type="entry name" value="AAA+_ATPase"/>
</dbReference>
<accession>A0ABP0I9Y3</accession>
<dbReference type="SMART" id="SM00382">
    <property type="entry name" value="AAA"/>
    <property type="match status" value="2"/>
</dbReference>
<keyword evidence="6 8" id="KW-1133">Transmembrane helix</keyword>
<dbReference type="Pfam" id="PF00005">
    <property type="entry name" value="ABC_tran"/>
    <property type="match status" value="2"/>
</dbReference>
<gene>
    <name evidence="12" type="ORF">CCMP2556_LOCUS5633</name>
</gene>
<dbReference type="InterPro" id="IPR027417">
    <property type="entry name" value="P-loop_NTPase"/>
</dbReference>
<keyword evidence="5" id="KW-0067">ATP-binding</keyword>
<keyword evidence="13" id="KW-1185">Reference proteome</keyword>
<name>A0ABP0I9Y3_9DINO</name>
<feature type="transmembrane region" description="Helical" evidence="8">
    <location>
        <begin position="82"/>
        <end position="100"/>
    </location>
</feature>
<keyword evidence="7 8" id="KW-0472">Membrane</keyword>
<organism evidence="12 13">
    <name type="scientific">Durusdinium trenchii</name>
    <dbReference type="NCBI Taxonomy" id="1381693"/>
    <lineage>
        <taxon>Eukaryota</taxon>
        <taxon>Sar</taxon>
        <taxon>Alveolata</taxon>
        <taxon>Dinophyceae</taxon>
        <taxon>Suessiales</taxon>
        <taxon>Symbiodiniaceae</taxon>
        <taxon>Durusdinium</taxon>
    </lineage>
</organism>
<evidence type="ECO:0000313" key="12">
    <source>
        <dbReference type="EMBL" id="CAK8999375.1"/>
    </source>
</evidence>
<feature type="transmembrane region" description="Helical" evidence="8">
    <location>
        <begin position="1073"/>
        <end position="1091"/>
    </location>
</feature>
<dbReference type="InterPro" id="IPR050173">
    <property type="entry name" value="ABC_transporter_C-like"/>
</dbReference>
<dbReference type="SUPFAM" id="SSF52540">
    <property type="entry name" value="P-loop containing nucleoside triphosphate hydrolases"/>
    <property type="match status" value="2"/>
</dbReference>
<feature type="domain" description="ABC transmembrane type-1" evidence="11">
    <location>
        <begin position="844"/>
        <end position="1114"/>
    </location>
</feature>
<evidence type="ECO:0000256" key="7">
    <source>
        <dbReference type="ARBA" id="ARBA00023136"/>
    </source>
</evidence>
<dbReference type="SUPFAM" id="SSF90123">
    <property type="entry name" value="ABC transporter transmembrane region"/>
    <property type="match status" value="2"/>
</dbReference>
<reference evidence="12 13" key="1">
    <citation type="submission" date="2024-02" db="EMBL/GenBank/DDBJ databases">
        <authorList>
            <person name="Chen Y."/>
            <person name="Shah S."/>
            <person name="Dougan E. K."/>
            <person name="Thang M."/>
            <person name="Chan C."/>
        </authorList>
    </citation>
    <scope>NUCLEOTIDE SEQUENCE [LARGE SCALE GENOMIC DNA]</scope>
</reference>
<sequence length="1509" mass="166806">MALRFHIFAWALLALWRSAVAQDLSACEEDVLDVRLLQTSLSLNRRETDASTKEAEVLKESAHHPRKSLGMLAEEAMIRSEWMVLGCYGVIYLVSVSLIVRGMTKRPAGFDSKLAAGQKVEDMDAETKVWRQGFLSWLSISWASPWCARWGDSLNAALTKIKADQLPQLGFREDMANASADQFEKLWVEEVQAAGPEKASIANVFLKMWPRSKLIMGATAYACQILLLQLYSVYLVRFSLMHFFKLQAWVSEHPFEERNMTNQILVTIFAFSFYSIGHIVLASVTNSINTQLDQRLCGGIAVALFRKAQRLPSTSSSEQTPKEGDAEEGIKADLQTLLNHDVLTALIGCFESCCLAASSGLSWIVLLCLMATELRLASICAFATAIPCLVLAVALGAAVGKCMLTLQERTDRRVVTLREVLFGVRIVKCYGWETAMEEKISNLRSQEVGSLRSYWNITCALTSIMLLFPRLLIWSGLVGYAAIYGAHNVATIFTSLQILACLRGSCEILAQSLAKVAAISPSLTRIQAFLKLPEAPTLQAGQPLWLQHWPSSGGDFVKIQGTYCWSMDSPPAIRQVQLQVPCGELVAVVGGVGSGKSALLQAILGELQPDEREEKAFISRPKTVAYCSQIPHIAEGTLKENVLFGQAFDQSRYEDALRAASLGEDLKVLPGGDQVPIGARGISLSGGQKARVSMARAAYHLTSKLVLMDDPFASVDAPTARVIMDKLLLGPLMKGRTCIVSTQPDSDRLQKFQRVVLMQDGKVLLQGTPDVVLASEAYQKLLSSREGGSFDHAEDTQFAKTPAANWRKDGQSTESSLREDEFEGRPSVALVRDYISIGRYRHILTACILLMVMIYLFLLCDLVIAHWCNALSINPQASARPFLSAYLFWLSLSLVAWVLGWREGTAFTMRLSAAIHDRVLHKLLRAPVDRFFDKQPVGRIMSRLVGDLASVDLSLYAKSLLTITIIYGTIVPLIYVHTMVPAIITVMALPLYYLIYHIYERYRNTSVPMRYCFASAKSDMNGLVTDVMSSTAAIRAYGDEKRLSDEMCLQVDKTLKVCMMSNNVLRRWLGNRIHFLWSFMTSTTYVAALMYPDKVGAGTLGICITNLLLMQNLIESNIDSAIGSLFELIALARIHEYVDVPQERYLTSDADVAYRSFTVRVARKALGKLNYWKQGDVVKVYRGATMLLQSSSDKKALLPMAAVEKEGAQFTELGRGIPKLREAHAWHRLTGVNDAVHDAEMLARELCGDGSAEVVLDLRSGWCAEGARLELENVKAGYADIPRDVLKGINLCFEPKTKVGIVGTTGCGKSSLLLVLLRILEPRAGRVLINNVDTSTLGLSTLRSALGLVPQDPLLFTGSLRHNLDPMSSYTDGRIWEALRCAHLDGLVRTLVGGLDYQVTDEGSNLSFGQRQLFCLARMVLRQPALLLLDEATSAIDPRTQENVQETISHAFPDSTLVAIAHRLETILDFDQLVVLDAGEVAEKGSVKELQNRPDGKFRRMLSAKKVWA</sequence>
<feature type="domain" description="ABC transporter" evidence="10">
    <location>
        <begin position="557"/>
        <end position="785"/>
    </location>
</feature>
<proteinExistence type="predicted"/>
<keyword evidence="3 8" id="KW-0812">Transmembrane</keyword>
<keyword evidence="9" id="KW-0732">Signal</keyword>
<dbReference type="InterPro" id="IPR011527">
    <property type="entry name" value="ABC1_TM_dom"/>
</dbReference>